<reference evidence="1 2" key="1">
    <citation type="journal article" date="2020" name="Cell">
        <title>Large-Scale Comparative Analyses of Tick Genomes Elucidate Their Genetic Diversity and Vector Capacities.</title>
        <authorList>
            <consortium name="Tick Genome and Microbiome Consortium (TIGMIC)"/>
            <person name="Jia N."/>
            <person name="Wang J."/>
            <person name="Shi W."/>
            <person name="Du L."/>
            <person name="Sun Y."/>
            <person name="Zhan W."/>
            <person name="Jiang J.F."/>
            <person name="Wang Q."/>
            <person name="Zhang B."/>
            <person name="Ji P."/>
            <person name="Bell-Sakyi L."/>
            <person name="Cui X.M."/>
            <person name="Yuan T.T."/>
            <person name="Jiang B.G."/>
            <person name="Yang W.F."/>
            <person name="Lam T.T."/>
            <person name="Chang Q.C."/>
            <person name="Ding S.J."/>
            <person name="Wang X.J."/>
            <person name="Zhu J.G."/>
            <person name="Ruan X.D."/>
            <person name="Zhao L."/>
            <person name="Wei J.T."/>
            <person name="Ye R.Z."/>
            <person name="Que T.C."/>
            <person name="Du C.H."/>
            <person name="Zhou Y.H."/>
            <person name="Cheng J.X."/>
            <person name="Dai P.F."/>
            <person name="Guo W.B."/>
            <person name="Han X.H."/>
            <person name="Huang E.J."/>
            <person name="Li L.F."/>
            <person name="Wei W."/>
            <person name="Gao Y.C."/>
            <person name="Liu J.Z."/>
            <person name="Shao H.Z."/>
            <person name="Wang X."/>
            <person name="Wang C.C."/>
            <person name="Yang T.C."/>
            <person name="Huo Q.B."/>
            <person name="Li W."/>
            <person name="Chen H.Y."/>
            <person name="Chen S.E."/>
            <person name="Zhou L.G."/>
            <person name="Ni X.B."/>
            <person name="Tian J.H."/>
            <person name="Sheng Y."/>
            <person name="Liu T."/>
            <person name="Pan Y.S."/>
            <person name="Xia L.Y."/>
            <person name="Li J."/>
            <person name="Zhao F."/>
            <person name="Cao W.C."/>
        </authorList>
    </citation>
    <scope>NUCLEOTIDE SEQUENCE [LARGE SCALE GENOMIC DNA]</scope>
    <source>
        <strain evidence="1">Iper-2018</strain>
    </source>
</reference>
<dbReference type="EMBL" id="JABSTQ010009403">
    <property type="protein sequence ID" value="KAG0429525.1"/>
    <property type="molecule type" value="Genomic_DNA"/>
</dbReference>
<evidence type="ECO:0000313" key="1">
    <source>
        <dbReference type="EMBL" id="KAG0429525.1"/>
    </source>
</evidence>
<sequence>MALGACTVAERHIRALRSKGMPSGPHKPGGETAAVAISGQRSGSATGERTGKRACRLRPSPRRPGSCGLEWQPRDVLLAVAVAAPQLCSAQPRGIPGQQSAAPVSLVSAAASGVNYSLGLIQHPNFSAR</sequence>
<gene>
    <name evidence="1" type="ORF">HPB47_023540</name>
</gene>
<keyword evidence="2" id="KW-1185">Reference proteome</keyword>
<comment type="caution">
    <text evidence="1">The sequence shown here is derived from an EMBL/GenBank/DDBJ whole genome shotgun (WGS) entry which is preliminary data.</text>
</comment>
<dbReference type="Proteomes" id="UP000805193">
    <property type="component" value="Unassembled WGS sequence"/>
</dbReference>
<name>A0AC60Q6M7_IXOPE</name>
<organism evidence="1 2">
    <name type="scientific">Ixodes persulcatus</name>
    <name type="common">Taiga tick</name>
    <dbReference type="NCBI Taxonomy" id="34615"/>
    <lineage>
        <taxon>Eukaryota</taxon>
        <taxon>Metazoa</taxon>
        <taxon>Ecdysozoa</taxon>
        <taxon>Arthropoda</taxon>
        <taxon>Chelicerata</taxon>
        <taxon>Arachnida</taxon>
        <taxon>Acari</taxon>
        <taxon>Parasitiformes</taxon>
        <taxon>Ixodida</taxon>
        <taxon>Ixodoidea</taxon>
        <taxon>Ixodidae</taxon>
        <taxon>Ixodinae</taxon>
        <taxon>Ixodes</taxon>
    </lineage>
</organism>
<evidence type="ECO:0000313" key="2">
    <source>
        <dbReference type="Proteomes" id="UP000805193"/>
    </source>
</evidence>
<protein>
    <submittedName>
        <fullName evidence="1">Uncharacterized protein</fullName>
    </submittedName>
</protein>
<proteinExistence type="predicted"/>
<accession>A0AC60Q6M7</accession>